<evidence type="ECO:0000256" key="3">
    <source>
        <dbReference type="ARBA" id="ARBA00023027"/>
    </source>
</evidence>
<evidence type="ECO:0000259" key="4">
    <source>
        <dbReference type="Pfam" id="PF01370"/>
    </source>
</evidence>
<name>A0A251XWX3_9MICO</name>
<dbReference type="Pfam" id="PF01370">
    <property type="entry name" value="Epimerase"/>
    <property type="match status" value="1"/>
</dbReference>
<evidence type="ECO:0000313" key="5">
    <source>
        <dbReference type="EMBL" id="OUE09658.1"/>
    </source>
</evidence>
<evidence type="ECO:0000256" key="1">
    <source>
        <dbReference type="ARBA" id="ARBA00007637"/>
    </source>
</evidence>
<proteinExistence type="inferred from homology"/>
<dbReference type="AlphaFoldDB" id="A0A251XWX3"/>
<keyword evidence="2" id="KW-0560">Oxidoreductase</keyword>
<dbReference type="SUPFAM" id="SSF51735">
    <property type="entry name" value="NAD(P)-binding Rossmann-fold domains"/>
    <property type="match status" value="1"/>
</dbReference>
<dbReference type="Proteomes" id="UP000195106">
    <property type="component" value="Unassembled WGS sequence"/>
</dbReference>
<sequence>MTGTLAGLDGARVLVTGGSGLIGVPTVRALQSAGAVVTVLDRVGSREGSAERTFLGDVTDTAAVAEAVAGQDAVVHLGGYAGLGMADAVETYRVNVVGTFAVLERAAAAGVAKVVWASSINASGYPLGSRRAWPPVIPYGEDAEPAISDEYSLSKAASEDAARMAHATWGLAVTGLRFPLVRDIALDAGMRFAAHVREAVRTDPRRQAAEGWSYLDTSDAARAVIAALLHETPPAPGILVAAPRTYLSTPTRTALRLHAPDVPVGQVSGRDVGLDLTRSRELLGFSARVILDDVAPHALLDLEASA</sequence>
<gene>
    <name evidence="5" type="primary">galE_5</name>
    <name evidence="5" type="ORF">CMsap09_11985</name>
</gene>
<dbReference type="PANTHER" id="PTHR43103:SF5">
    <property type="entry name" value="4-EPIMERASE, PUTATIVE (AFU_ORTHOLOGUE AFUA_7G00360)-RELATED"/>
    <property type="match status" value="1"/>
</dbReference>
<comment type="similarity">
    <text evidence="1">Belongs to the NAD(P)-dependent epimerase/dehydratase family.</text>
</comment>
<comment type="caution">
    <text evidence="5">The sequence shown here is derived from an EMBL/GenBank/DDBJ whole genome shotgun (WGS) entry which is preliminary data.</text>
</comment>
<evidence type="ECO:0000313" key="6">
    <source>
        <dbReference type="Proteomes" id="UP000195106"/>
    </source>
</evidence>
<dbReference type="EMBL" id="MDHJ01000001">
    <property type="protein sequence ID" value="OUE09658.1"/>
    <property type="molecule type" value="Genomic_DNA"/>
</dbReference>
<dbReference type="PANTHER" id="PTHR43103">
    <property type="entry name" value="NUCLEOSIDE-DIPHOSPHATE-SUGAR EPIMERASE"/>
    <property type="match status" value="1"/>
</dbReference>
<dbReference type="Gene3D" id="3.40.50.720">
    <property type="entry name" value="NAD(P)-binding Rossmann-like Domain"/>
    <property type="match status" value="1"/>
</dbReference>
<dbReference type="InterPro" id="IPR001509">
    <property type="entry name" value="Epimerase_deHydtase"/>
</dbReference>
<protein>
    <submittedName>
        <fullName evidence="5">UDP-glucose 4-epimerase</fullName>
    </submittedName>
</protein>
<dbReference type="GO" id="GO:0016491">
    <property type="term" value="F:oxidoreductase activity"/>
    <property type="evidence" value="ECO:0007669"/>
    <property type="project" value="UniProtKB-KW"/>
</dbReference>
<keyword evidence="3" id="KW-0520">NAD</keyword>
<feature type="domain" description="NAD-dependent epimerase/dehydratase" evidence="4">
    <location>
        <begin position="13"/>
        <end position="230"/>
    </location>
</feature>
<dbReference type="InterPro" id="IPR036291">
    <property type="entry name" value="NAD(P)-bd_dom_sf"/>
</dbReference>
<reference evidence="5 6" key="1">
    <citation type="submission" date="2016-08" db="EMBL/GenBank/DDBJ databases">
        <title>Genome sequence of Clavibacter michiganensis spp. strain CASJ009.</title>
        <authorList>
            <person name="Thapa S.P."/>
            <person name="Coaker G."/>
        </authorList>
    </citation>
    <scope>NUCLEOTIDE SEQUENCE [LARGE SCALE GENOMIC DNA]</scope>
    <source>
        <strain evidence="5">CASJ009</strain>
    </source>
</reference>
<accession>A0A251XWX3</accession>
<evidence type="ECO:0000256" key="2">
    <source>
        <dbReference type="ARBA" id="ARBA00023002"/>
    </source>
</evidence>
<organism evidence="5 6">
    <name type="scientific">Clavibacter michiganensis</name>
    <dbReference type="NCBI Taxonomy" id="28447"/>
    <lineage>
        <taxon>Bacteria</taxon>
        <taxon>Bacillati</taxon>
        <taxon>Actinomycetota</taxon>
        <taxon>Actinomycetes</taxon>
        <taxon>Micrococcales</taxon>
        <taxon>Microbacteriaceae</taxon>
        <taxon>Clavibacter</taxon>
    </lineage>
</organism>